<protein>
    <recommendedName>
        <fullName evidence="4">Neurochondrin</fullName>
    </recommendedName>
</protein>
<keyword evidence="3" id="KW-1185">Reference proteome</keyword>
<feature type="compositionally biased region" description="Low complexity" evidence="1">
    <location>
        <begin position="9"/>
        <end position="22"/>
    </location>
</feature>
<sequence length="630" mass="68417">MEQVQTLEASSASSSSSSSSPSLEDFMKLLKGKTDSQRLAGLLLVTKFCDKNDQHTILNVYLALGSTFLHRLFLTGMGRGAVGGDSSNREAYLRLSVTLLASLARVSQVAATDEMVSKIPLILEVISNESGSSFREECYEFLFLVSAAREDGIITLYDSGGVNVLASQMATLPDGSHVMELAMKLVQLIVSKLPAGKVHVDHPSELSNMVVAIAKQFALLQNALKFDALYLLSIILSSSYSGPVHAVLQSMTCGEWSTCIRVGIMDVLQNRVAPAEKLQALVLAECAMSIAGEEWLIGSTILPFAHNSFPDNRCILLVLESSRVEIAVILNELAYLKYEASKSSPPNAETFLVKLRNLGVAFSLVEMIIKLISKFGGNEESISTCILTESTFTKIIGGLNETIGVVLEYLHDAKDHGDRKGNDLLASVRIVGSYLAEAPSACKEKIKELLGYMLCVEGEDESSPFQSVSFLLPVLCQITMDKDGCEIFVSAGAFRAVVGCIISLIDSSHSKIDSSTIFLACDTILNLLLKREEVGFSLDNLCYVELLQALSRWTEDTIDTSVIMMASSICSLILDTTCEEALLCHPKFKPDNLIALSQLLKRSLVTCGQELMSDDINTNTEADLYQIVSS</sequence>
<feature type="region of interest" description="Disordered" evidence="1">
    <location>
        <begin position="1"/>
        <end position="22"/>
    </location>
</feature>
<dbReference type="EMBL" id="KI632284">
    <property type="protein sequence ID" value="EYU20227.1"/>
    <property type="molecule type" value="Genomic_DNA"/>
</dbReference>
<dbReference type="AlphaFoldDB" id="A0A022PV03"/>
<evidence type="ECO:0008006" key="4">
    <source>
        <dbReference type="Google" id="ProtNLM"/>
    </source>
</evidence>
<reference evidence="2 3" key="1">
    <citation type="journal article" date="2013" name="Proc. Natl. Acad. Sci. U.S.A.">
        <title>Fine-scale variation in meiotic recombination in Mimulus inferred from population shotgun sequencing.</title>
        <authorList>
            <person name="Hellsten U."/>
            <person name="Wright K.M."/>
            <person name="Jenkins J."/>
            <person name="Shu S."/>
            <person name="Yuan Y."/>
            <person name="Wessler S.R."/>
            <person name="Schmutz J."/>
            <person name="Willis J.H."/>
            <person name="Rokhsar D.S."/>
        </authorList>
    </citation>
    <scope>NUCLEOTIDE SEQUENCE [LARGE SCALE GENOMIC DNA]</scope>
    <source>
        <strain evidence="3">cv. DUN x IM62</strain>
    </source>
</reference>
<accession>A0A022PV03</accession>
<dbReference type="InterPro" id="IPR016024">
    <property type="entry name" value="ARM-type_fold"/>
</dbReference>
<dbReference type="Proteomes" id="UP000030748">
    <property type="component" value="Unassembled WGS sequence"/>
</dbReference>
<evidence type="ECO:0000256" key="1">
    <source>
        <dbReference type="SAM" id="MobiDB-lite"/>
    </source>
</evidence>
<dbReference type="PANTHER" id="PTHR13109">
    <property type="entry name" value="NEUROCHONDRIN"/>
    <property type="match status" value="1"/>
</dbReference>
<feature type="non-terminal residue" evidence="2">
    <location>
        <position position="630"/>
    </location>
</feature>
<dbReference type="STRING" id="4155.A0A022PV03"/>
<dbReference type="InterPro" id="IPR008709">
    <property type="entry name" value="Neurochondrin"/>
</dbReference>
<dbReference type="Pfam" id="PF05536">
    <property type="entry name" value="Neurochondrin"/>
    <property type="match status" value="1"/>
</dbReference>
<evidence type="ECO:0000313" key="2">
    <source>
        <dbReference type="EMBL" id="EYU20227.1"/>
    </source>
</evidence>
<name>A0A022PV03_ERYGU</name>
<evidence type="ECO:0000313" key="3">
    <source>
        <dbReference type="Proteomes" id="UP000030748"/>
    </source>
</evidence>
<proteinExistence type="predicted"/>
<organism evidence="2 3">
    <name type="scientific">Erythranthe guttata</name>
    <name type="common">Yellow monkey flower</name>
    <name type="synonym">Mimulus guttatus</name>
    <dbReference type="NCBI Taxonomy" id="4155"/>
    <lineage>
        <taxon>Eukaryota</taxon>
        <taxon>Viridiplantae</taxon>
        <taxon>Streptophyta</taxon>
        <taxon>Embryophyta</taxon>
        <taxon>Tracheophyta</taxon>
        <taxon>Spermatophyta</taxon>
        <taxon>Magnoliopsida</taxon>
        <taxon>eudicotyledons</taxon>
        <taxon>Gunneridae</taxon>
        <taxon>Pentapetalae</taxon>
        <taxon>asterids</taxon>
        <taxon>lamiids</taxon>
        <taxon>Lamiales</taxon>
        <taxon>Phrymaceae</taxon>
        <taxon>Erythranthe</taxon>
    </lineage>
</organism>
<dbReference type="SUPFAM" id="SSF48371">
    <property type="entry name" value="ARM repeat"/>
    <property type="match status" value="1"/>
</dbReference>
<dbReference type="PANTHER" id="PTHR13109:SF7">
    <property type="entry name" value="NEUROCHONDRIN"/>
    <property type="match status" value="1"/>
</dbReference>
<dbReference type="eggNOG" id="KOG2611">
    <property type="taxonomic scope" value="Eukaryota"/>
</dbReference>
<gene>
    <name evidence="2" type="ORF">MIMGU_mgv1a024775mg</name>
</gene>